<dbReference type="AlphaFoldDB" id="A0A4R3KPW1"/>
<dbReference type="Pfam" id="PF19515">
    <property type="entry name" value="DUF6048"/>
    <property type="match status" value="1"/>
</dbReference>
<evidence type="ECO:0000313" key="1">
    <source>
        <dbReference type="EMBL" id="TCS86551.1"/>
    </source>
</evidence>
<proteinExistence type="predicted"/>
<dbReference type="EMBL" id="SMAD01000007">
    <property type="protein sequence ID" value="TCS86551.1"/>
    <property type="molecule type" value="Genomic_DNA"/>
</dbReference>
<gene>
    <name evidence="1" type="ORF">EDD80_10784</name>
</gene>
<evidence type="ECO:0000313" key="2">
    <source>
        <dbReference type="Proteomes" id="UP000295807"/>
    </source>
</evidence>
<name>A0A4R3KPW1_9SPHI</name>
<dbReference type="InterPro" id="IPR046111">
    <property type="entry name" value="DUF6048"/>
</dbReference>
<organism evidence="1 2">
    <name type="scientific">Anseongella ginsenosidimutans</name>
    <dbReference type="NCBI Taxonomy" id="496056"/>
    <lineage>
        <taxon>Bacteria</taxon>
        <taxon>Pseudomonadati</taxon>
        <taxon>Bacteroidota</taxon>
        <taxon>Sphingobacteriia</taxon>
        <taxon>Sphingobacteriales</taxon>
        <taxon>Sphingobacteriaceae</taxon>
        <taxon>Anseongella</taxon>
    </lineage>
</organism>
<accession>A0A4R3KPW1</accession>
<reference evidence="1 2" key="1">
    <citation type="submission" date="2019-03" db="EMBL/GenBank/DDBJ databases">
        <title>Genomic Encyclopedia of Type Strains, Phase IV (KMG-IV): sequencing the most valuable type-strain genomes for metagenomic binning, comparative biology and taxonomic classification.</title>
        <authorList>
            <person name="Goeker M."/>
        </authorList>
    </citation>
    <scope>NUCLEOTIDE SEQUENCE [LARGE SCALE GENOMIC DNA]</scope>
    <source>
        <strain evidence="1 2">DSM 21100</strain>
    </source>
</reference>
<sequence length="227" mass="25561">MLLFCGGLSAQDTTATVPADTAGTSEPPKPRRIDTIPWERSGLRVGIDLLKPILSFVNNQPQGAEFSLDYEVKKNYFAVLEAGWQQLELDEVRYNYTTKGMFTRLGVDYNFMKRRQPLSGEMAFVGIRYGFSSFSLQADSVLLTEKYWGDLLTSVPKTTLQGHWAELLLGVKAEISENLFLGWTIRAGFLVAGGVTKREVVPIRVPGYGRTEKKPVFGFTYSVYYRF</sequence>
<dbReference type="Proteomes" id="UP000295807">
    <property type="component" value="Unassembled WGS sequence"/>
</dbReference>
<comment type="caution">
    <text evidence="1">The sequence shown here is derived from an EMBL/GenBank/DDBJ whole genome shotgun (WGS) entry which is preliminary data.</text>
</comment>
<protein>
    <recommendedName>
        <fullName evidence="3">Outer membrane protein with beta-barrel domain</fullName>
    </recommendedName>
</protein>
<evidence type="ECO:0008006" key="3">
    <source>
        <dbReference type="Google" id="ProtNLM"/>
    </source>
</evidence>
<keyword evidence="2" id="KW-1185">Reference proteome</keyword>